<protein>
    <recommendedName>
        <fullName evidence="7">Large ribosomal subunit protein mL66</fullName>
    </recommendedName>
</protein>
<evidence type="ECO:0000256" key="5">
    <source>
        <dbReference type="ARBA" id="ARBA00023274"/>
    </source>
</evidence>
<dbReference type="InterPro" id="IPR036870">
    <property type="entry name" value="Ribosomal_bS18_sf"/>
</dbReference>
<dbReference type="EMBL" id="CAKKLH010000112">
    <property type="protein sequence ID" value="CAH0103447.1"/>
    <property type="molecule type" value="Genomic_DNA"/>
</dbReference>
<evidence type="ECO:0000256" key="6">
    <source>
        <dbReference type="ARBA" id="ARBA00061060"/>
    </source>
</evidence>
<dbReference type="GO" id="GO:0032543">
    <property type="term" value="P:mitochondrial translation"/>
    <property type="evidence" value="ECO:0007669"/>
    <property type="project" value="TreeGrafter"/>
</dbReference>
<dbReference type="SUPFAM" id="SSF46911">
    <property type="entry name" value="Ribosomal protein S18"/>
    <property type="match status" value="1"/>
</dbReference>
<dbReference type="FunFam" id="4.10.640.10:FF:000011">
    <property type="entry name" value="28S ribosomal protein S18a, mitochondrial"/>
    <property type="match status" value="1"/>
</dbReference>
<dbReference type="AlphaFoldDB" id="A0A8J2RIY3"/>
<dbReference type="Pfam" id="PF01084">
    <property type="entry name" value="Ribosomal_S18"/>
    <property type="match status" value="1"/>
</dbReference>
<evidence type="ECO:0000313" key="9">
    <source>
        <dbReference type="Proteomes" id="UP000789390"/>
    </source>
</evidence>
<dbReference type="GO" id="GO:0005743">
    <property type="term" value="C:mitochondrial inner membrane"/>
    <property type="evidence" value="ECO:0007669"/>
    <property type="project" value="UniProtKB-ARBA"/>
</dbReference>
<keyword evidence="5" id="KW-0687">Ribonucleoprotein</keyword>
<dbReference type="Gene3D" id="4.10.640.10">
    <property type="entry name" value="Ribosomal protein S18"/>
    <property type="match status" value="1"/>
</dbReference>
<name>A0A8J2RIY3_9CRUS</name>
<comment type="similarity">
    <text evidence="6">Belongs to the bacterial ribosomal protein bS18 family. Mitochondrion-specific ribosomal protein mL66 subfamily.</text>
</comment>
<dbReference type="PANTHER" id="PTHR13479">
    <property type="entry name" value="30S RIBOSOMAL PROTEIN S18"/>
    <property type="match status" value="1"/>
</dbReference>
<evidence type="ECO:0000313" key="8">
    <source>
        <dbReference type="EMBL" id="CAH0103447.1"/>
    </source>
</evidence>
<dbReference type="GO" id="GO:0003735">
    <property type="term" value="F:structural constituent of ribosome"/>
    <property type="evidence" value="ECO:0007669"/>
    <property type="project" value="InterPro"/>
</dbReference>
<proteinExistence type="inferred from homology"/>
<gene>
    <name evidence="8" type="ORF">DGAL_LOCUS6021</name>
</gene>
<comment type="caution">
    <text evidence="8">The sequence shown here is derived from an EMBL/GenBank/DDBJ whole genome shotgun (WGS) entry which is preliminary data.</text>
</comment>
<dbReference type="GO" id="GO:0070181">
    <property type="term" value="F:small ribosomal subunit rRNA binding"/>
    <property type="evidence" value="ECO:0007669"/>
    <property type="project" value="TreeGrafter"/>
</dbReference>
<dbReference type="PANTHER" id="PTHR13479:SF66">
    <property type="entry name" value="LARGE RIBOSOMAL SUBUNIT PROTEIN ML66"/>
    <property type="match status" value="1"/>
</dbReference>
<dbReference type="GO" id="GO:0005763">
    <property type="term" value="C:mitochondrial small ribosomal subunit"/>
    <property type="evidence" value="ECO:0007669"/>
    <property type="project" value="TreeGrafter"/>
</dbReference>
<keyword evidence="9" id="KW-1185">Reference proteome</keyword>
<reference evidence="8" key="1">
    <citation type="submission" date="2021-11" db="EMBL/GenBank/DDBJ databases">
        <authorList>
            <person name="Schell T."/>
        </authorList>
    </citation>
    <scope>NUCLEOTIDE SEQUENCE</scope>
    <source>
        <strain evidence="8">M5</strain>
    </source>
</reference>
<keyword evidence="2" id="KW-0809">Transit peptide</keyword>
<sequence>MALRNLSQIGRKVFEVNCNKSSSIFVASIRNIKQVTHNENPDGTVVIAGNYMPSPRANQIITVKSENEGHCNSCYMCKLNLDVKHTDVLILSQFVRTDGCMLPRRVTNLCKRQQKRIGTMVTMAQKAGLMSNINPSWSHKDPRKRYQHKKWNSYWDETTIKC</sequence>
<comment type="subcellular location">
    <subcellularLocation>
        <location evidence="1">Mitochondrion</location>
    </subcellularLocation>
</comment>
<evidence type="ECO:0000256" key="2">
    <source>
        <dbReference type="ARBA" id="ARBA00022946"/>
    </source>
</evidence>
<dbReference type="Proteomes" id="UP000789390">
    <property type="component" value="Unassembled WGS sequence"/>
</dbReference>
<evidence type="ECO:0000256" key="1">
    <source>
        <dbReference type="ARBA" id="ARBA00004173"/>
    </source>
</evidence>
<accession>A0A8J2RIY3</accession>
<keyword evidence="4" id="KW-0496">Mitochondrion</keyword>
<evidence type="ECO:0000256" key="3">
    <source>
        <dbReference type="ARBA" id="ARBA00022980"/>
    </source>
</evidence>
<evidence type="ECO:0000256" key="4">
    <source>
        <dbReference type="ARBA" id="ARBA00023128"/>
    </source>
</evidence>
<keyword evidence="3" id="KW-0689">Ribosomal protein</keyword>
<organism evidence="8 9">
    <name type="scientific">Daphnia galeata</name>
    <dbReference type="NCBI Taxonomy" id="27404"/>
    <lineage>
        <taxon>Eukaryota</taxon>
        <taxon>Metazoa</taxon>
        <taxon>Ecdysozoa</taxon>
        <taxon>Arthropoda</taxon>
        <taxon>Crustacea</taxon>
        <taxon>Branchiopoda</taxon>
        <taxon>Diplostraca</taxon>
        <taxon>Cladocera</taxon>
        <taxon>Anomopoda</taxon>
        <taxon>Daphniidae</taxon>
        <taxon>Daphnia</taxon>
    </lineage>
</organism>
<dbReference type="OrthoDB" id="10054543at2759"/>
<evidence type="ECO:0000256" key="7">
    <source>
        <dbReference type="ARBA" id="ARBA00071652"/>
    </source>
</evidence>
<dbReference type="InterPro" id="IPR001648">
    <property type="entry name" value="Ribosomal_bS18"/>
</dbReference>